<dbReference type="InterPro" id="IPR036390">
    <property type="entry name" value="WH_DNA-bd_sf"/>
</dbReference>
<gene>
    <name evidence="4" type="primary">tfe</name>
    <name evidence="5" type="ORF">DSAG12_00390</name>
</gene>
<sequence length="157" mass="18270">MLDFGGKEAIVISKILLNTPNEDLTDERIAELSGVKLNIVRKILYILNENKLTEFQRVRDKRSGWYIYYWTETFGNLPNLLSERKDAVAEKLDIRMKFEAENFFFICNNGCAGRFIFIDAMDLNFNCPNCDGGILSEERNKKKVSFLKDTIIKLRNE</sequence>
<accession>A0A5B9D6Z9</accession>
<dbReference type="SMART" id="SM00531">
    <property type="entry name" value="TFIIE"/>
    <property type="match status" value="1"/>
</dbReference>
<reference evidence="5 6" key="2">
    <citation type="journal article" date="2024" name="Int. J. Syst. Evol. Microbiol.">
        <title>Promethearchaeum syntrophicum gen. nov., sp. nov., an anaerobic, obligately syntrophic archaeon, the first isolate of the lineage 'Asgard' archaea, and proposal of the new archaeal phylum Promethearchaeota phyl. nov. and kingdom Promethearchaeati regn. nov.</title>
        <authorList>
            <person name="Imachi H."/>
            <person name="Nobu M.K."/>
            <person name="Kato S."/>
            <person name="Takaki Y."/>
            <person name="Miyazaki M."/>
            <person name="Miyata M."/>
            <person name="Ogawara M."/>
            <person name="Saito Y."/>
            <person name="Sakai S."/>
            <person name="Tahara Y.O."/>
            <person name="Takano Y."/>
            <person name="Tasumi E."/>
            <person name="Uematsu K."/>
            <person name="Yoshimura T."/>
            <person name="Itoh T."/>
            <person name="Ohkuma M."/>
            <person name="Takai K."/>
        </authorList>
    </citation>
    <scope>NUCLEOTIDE SEQUENCE [LARGE SCALE GENOMIC DNA]</scope>
    <source>
        <strain evidence="5 6">MK-D1</strain>
    </source>
</reference>
<dbReference type="PROSITE" id="PS51344">
    <property type="entry name" value="HTH_TFE_IIE"/>
    <property type="match status" value="1"/>
</dbReference>
<dbReference type="SUPFAM" id="SSF46785">
    <property type="entry name" value="Winged helix' DNA-binding domain"/>
    <property type="match status" value="1"/>
</dbReference>
<evidence type="ECO:0000256" key="3">
    <source>
        <dbReference type="ARBA" id="ARBA00023163"/>
    </source>
</evidence>
<dbReference type="OrthoDB" id="5935at2157"/>
<comment type="function">
    <text evidence="4">Transcription factor that plays a role in the activation of archaeal genes transcribed by RNA polymerase. Facilitates transcription initiation by enhancing TATA-box recognition by TATA-box-binding protein (Tbp), and transcription factor B (Tfb) and RNA polymerase recruitment. Not absolutely required for transcription in vitro, but particularly important in cases where Tbp or Tfb function is not optimal. It dynamically alters the nucleic acid-binding properties of RNA polymerases by stabilizing the initiation complex and destabilizing elongation complexes. Seems to translocate with the RNA polymerase following initiation and acts by binding to the non template strand of the transcription bubble in elongation complexes.</text>
</comment>
<dbReference type="Proteomes" id="UP000321408">
    <property type="component" value="Chromosome"/>
</dbReference>
<dbReference type="InterPro" id="IPR017919">
    <property type="entry name" value="TFIIE/TFIIEa_HTH"/>
</dbReference>
<comment type="similarity">
    <text evidence="4">Belongs to the TFE family.</text>
</comment>
<dbReference type="GO" id="GO:0006355">
    <property type="term" value="P:regulation of DNA-templated transcription"/>
    <property type="evidence" value="ECO:0007669"/>
    <property type="project" value="InterPro"/>
</dbReference>
<keyword evidence="1 4" id="KW-0805">Transcription regulation</keyword>
<keyword evidence="2 4" id="KW-0238">DNA-binding</keyword>
<proteinExistence type="inferred from homology"/>
<dbReference type="GO" id="GO:0003677">
    <property type="term" value="F:DNA binding"/>
    <property type="evidence" value="ECO:0007669"/>
    <property type="project" value="UniProtKB-KW"/>
</dbReference>
<evidence type="ECO:0000256" key="4">
    <source>
        <dbReference type="HAMAP-Rule" id="MF_01909"/>
    </source>
</evidence>
<dbReference type="HAMAP" id="MF_01909">
    <property type="entry name" value="TFE_arch"/>
    <property type="match status" value="1"/>
</dbReference>
<dbReference type="InterPro" id="IPR016481">
    <property type="entry name" value="TF_E_archaea"/>
</dbReference>
<evidence type="ECO:0000256" key="1">
    <source>
        <dbReference type="ARBA" id="ARBA00023015"/>
    </source>
</evidence>
<name>A0A5B9D6Z9_9ARCH</name>
<keyword evidence="3 4" id="KW-0804">Transcription</keyword>
<dbReference type="EMBL" id="CP042905">
    <property type="protein sequence ID" value="QEE14577.2"/>
    <property type="molecule type" value="Genomic_DNA"/>
</dbReference>
<dbReference type="PANTHER" id="PTHR13097">
    <property type="entry name" value="TRANSCRIPTION INITIATION FACTOR IIE, ALPHA SUBUNIT"/>
    <property type="match status" value="1"/>
</dbReference>
<keyword evidence="6" id="KW-1185">Reference proteome</keyword>
<evidence type="ECO:0000256" key="2">
    <source>
        <dbReference type="ARBA" id="ARBA00023125"/>
    </source>
</evidence>
<reference evidence="5 6" key="1">
    <citation type="journal article" date="2020" name="Nature">
        <title>Isolation of an archaeon at the prokaryote-eukaryote interface.</title>
        <authorList>
            <person name="Imachi H."/>
            <person name="Nobu M.K."/>
            <person name="Nakahara N."/>
            <person name="Morono Y."/>
            <person name="Ogawara M."/>
            <person name="Takaki Y."/>
            <person name="Takano Y."/>
            <person name="Uematsu K."/>
            <person name="Ikuta T."/>
            <person name="Ito M."/>
            <person name="Matsui Y."/>
            <person name="Miyazaki M."/>
            <person name="Murata K."/>
            <person name="Saito Y."/>
            <person name="Sakai S."/>
            <person name="Song C."/>
            <person name="Tasumi E."/>
            <person name="Yamanaka Y."/>
            <person name="Yamaguchi T."/>
            <person name="Kamagata Y."/>
            <person name="Tamaki H."/>
            <person name="Takai K."/>
        </authorList>
    </citation>
    <scope>NUCLEOTIDE SEQUENCE [LARGE SCALE GENOMIC DNA]</scope>
    <source>
        <strain evidence="5 6">MK-D1</strain>
    </source>
</reference>
<evidence type="ECO:0000313" key="5">
    <source>
        <dbReference type="EMBL" id="QEE14577.2"/>
    </source>
</evidence>
<dbReference type="Gene3D" id="1.10.10.10">
    <property type="entry name" value="Winged helix-like DNA-binding domain superfamily/Winged helix DNA-binding domain"/>
    <property type="match status" value="1"/>
</dbReference>
<comment type="subunit">
    <text evidence="4">Monomer. Interaction with RNA polymerase subunits RpoF and RpoE is necessary for Tfe stimulatory transcription activity. Able to interact with Tbp and RNA polymerase in the absence of DNA promoter. Interacts both with the preinitiation and elongation complexes.</text>
</comment>
<comment type="domain">
    <text evidence="4">The winged helix domain is involved in binding to DNA in the preinitiation complex.</text>
</comment>
<dbReference type="InterPro" id="IPR024550">
    <property type="entry name" value="TFIIEa/SarR/Rpc3_HTH_dom"/>
</dbReference>
<dbReference type="InterPro" id="IPR039997">
    <property type="entry name" value="TFE"/>
</dbReference>
<dbReference type="AlphaFoldDB" id="A0A5B9D6Z9"/>
<dbReference type="InterPro" id="IPR002853">
    <property type="entry name" value="TFIIE_asu"/>
</dbReference>
<protein>
    <recommendedName>
        <fullName evidence="4">Transcription factor E</fullName>
        <shortName evidence="4">TFE</shortName>
    </recommendedName>
    <alternativeName>
        <fullName evidence="4">TFIIE subunit alpha homolog</fullName>
    </alternativeName>
    <alternativeName>
        <fullName evidence="4">Transcription initiation factor TFIIE</fullName>
    </alternativeName>
</protein>
<dbReference type="PANTHER" id="PTHR13097:SF7">
    <property type="entry name" value="GENERAL TRANSCRIPTION FACTOR IIE SUBUNIT 1"/>
    <property type="match status" value="1"/>
</dbReference>
<evidence type="ECO:0000313" key="6">
    <source>
        <dbReference type="Proteomes" id="UP000321408"/>
    </source>
</evidence>
<dbReference type="KEGG" id="psyt:DSAG12_00390"/>
<dbReference type="GO" id="GO:0006367">
    <property type="term" value="P:transcription initiation at RNA polymerase II promoter"/>
    <property type="evidence" value="ECO:0007669"/>
    <property type="project" value="InterPro"/>
</dbReference>
<organism evidence="5 6">
    <name type="scientific">Promethearchaeum syntrophicum</name>
    <dbReference type="NCBI Taxonomy" id="2594042"/>
    <lineage>
        <taxon>Archaea</taxon>
        <taxon>Promethearchaeati</taxon>
        <taxon>Promethearchaeota</taxon>
        <taxon>Promethearchaeia</taxon>
        <taxon>Promethearchaeales</taxon>
        <taxon>Promethearchaeaceae</taxon>
        <taxon>Promethearchaeum</taxon>
    </lineage>
</organism>
<dbReference type="Pfam" id="PF02002">
    <property type="entry name" value="TFIIE_alpha"/>
    <property type="match status" value="1"/>
</dbReference>
<dbReference type="InterPro" id="IPR036388">
    <property type="entry name" value="WH-like_DNA-bd_sf"/>
</dbReference>
<dbReference type="PIRSF" id="PIRSF006373">
    <property type="entry name" value="TF_E_archaea"/>
    <property type="match status" value="1"/>
</dbReference>